<comment type="similarity">
    <text evidence="5">Belongs to the nitroreductase family. HadB/RutE subfamily.</text>
</comment>
<protein>
    <recommendedName>
        <fullName evidence="5">Putative NADH dehydrogenase/NAD(P)H nitroreductase DFR51_2449</fullName>
        <ecNumber evidence="5">1.-.-.-</ecNumber>
    </recommendedName>
</protein>
<evidence type="ECO:0000256" key="1">
    <source>
        <dbReference type="ARBA" id="ARBA00022630"/>
    </source>
</evidence>
<accession>A0AAD1D376</accession>
<evidence type="ECO:0000256" key="3">
    <source>
        <dbReference type="ARBA" id="ARBA00022857"/>
    </source>
</evidence>
<evidence type="ECO:0000256" key="4">
    <source>
        <dbReference type="ARBA" id="ARBA00023002"/>
    </source>
</evidence>
<keyword evidence="3 5" id="KW-0521">NADP</keyword>
<dbReference type="RefSeq" id="WP_121051404.1">
    <property type="nucleotide sequence ID" value="NZ_AP018711.1"/>
</dbReference>
<dbReference type="PANTHER" id="PTHR43543:SF1">
    <property type="entry name" value="MALONIC SEMIALDEHYDE REDUCTASE RUTE-RELATED"/>
    <property type="match status" value="1"/>
</dbReference>
<evidence type="ECO:0000313" key="8">
    <source>
        <dbReference type="EMBL" id="RKS89234.1"/>
    </source>
</evidence>
<keyword evidence="10" id="KW-1185">Reference proteome</keyword>
<dbReference type="InterPro" id="IPR050461">
    <property type="entry name" value="Nitroreductase_HadB/RutE"/>
</dbReference>
<reference evidence="8 10" key="2">
    <citation type="submission" date="2018-10" db="EMBL/GenBank/DDBJ databases">
        <title>Genomic Encyclopedia of Type Strains, Phase IV (KMG-IV): sequencing the most valuable type-strain genomes for metagenomic binning, comparative biology and taxonomic classification.</title>
        <authorList>
            <person name="Goeker M."/>
        </authorList>
    </citation>
    <scope>NUCLEOTIDE SEQUENCE [LARGE SCALE GENOMIC DNA]</scope>
    <source>
        <strain evidence="8 10">DSM 19791</strain>
    </source>
</reference>
<evidence type="ECO:0000256" key="2">
    <source>
        <dbReference type="ARBA" id="ARBA00022643"/>
    </source>
</evidence>
<dbReference type="EMBL" id="AP018711">
    <property type="protein sequence ID" value="BBE32992.1"/>
    <property type="molecule type" value="Genomic_DNA"/>
</dbReference>
<dbReference type="GO" id="GO:0016491">
    <property type="term" value="F:oxidoreductase activity"/>
    <property type="evidence" value="ECO:0007669"/>
    <property type="project" value="UniProtKB-UniRule"/>
</dbReference>
<dbReference type="NCBIfam" id="NF003768">
    <property type="entry name" value="PRK05365.1"/>
    <property type="match status" value="1"/>
</dbReference>
<organism evidence="7 9">
    <name type="scientific">Sphingosinicella microcystinivorans</name>
    <dbReference type="NCBI Taxonomy" id="335406"/>
    <lineage>
        <taxon>Bacteria</taxon>
        <taxon>Pseudomonadati</taxon>
        <taxon>Pseudomonadota</taxon>
        <taxon>Alphaproteobacteria</taxon>
        <taxon>Sphingomonadales</taxon>
        <taxon>Sphingosinicellaceae</taxon>
        <taxon>Sphingosinicella</taxon>
    </lineage>
</organism>
<evidence type="ECO:0000313" key="7">
    <source>
        <dbReference type="EMBL" id="BBE32992.1"/>
    </source>
</evidence>
<keyword evidence="4 5" id="KW-0560">Oxidoreductase</keyword>
<proteinExistence type="inferred from homology"/>
<reference evidence="7 9" key="1">
    <citation type="submission" date="2018-06" db="EMBL/GenBank/DDBJ databases">
        <title>Complete Genome Sequence of the Microcystin-Degrading Bacterium Sphingosinicella microcystinivorans Strain B-9.</title>
        <authorList>
            <person name="Jin H."/>
            <person name="Nishizawa T."/>
            <person name="Guo Y."/>
            <person name="Nishizawa A."/>
            <person name="Park H."/>
            <person name="Kato H."/>
            <person name="Tsuji K."/>
            <person name="Harada K."/>
        </authorList>
    </citation>
    <scope>NUCLEOTIDE SEQUENCE [LARGE SCALE GENOMIC DNA]</scope>
    <source>
        <strain evidence="7 9">B9</strain>
    </source>
</reference>
<dbReference type="HAMAP" id="MF_01204">
    <property type="entry name" value="Oxidoreductase_RutE_HadB"/>
    <property type="match status" value="1"/>
</dbReference>
<evidence type="ECO:0000313" key="9">
    <source>
        <dbReference type="Proteomes" id="UP000275727"/>
    </source>
</evidence>
<evidence type="ECO:0000256" key="5">
    <source>
        <dbReference type="HAMAP-Rule" id="MF_01204"/>
    </source>
</evidence>
<dbReference type="Proteomes" id="UP000276029">
    <property type="component" value="Unassembled WGS sequence"/>
</dbReference>
<dbReference type="Proteomes" id="UP000275727">
    <property type="component" value="Chromosome"/>
</dbReference>
<dbReference type="KEGG" id="smic:SmB9_06500"/>
<evidence type="ECO:0000259" key="6">
    <source>
        <dbReference type="Pfam" id="PF00881"/>
    </source>
</evidence>
<dbReference type="InterPro" id="IPR023936">
    <property type="entry name" value="RutE-like"/>
</dbReference>
<comment type="cofactor">
    <cofactor evidence="5">
        <name>FMN</name>
        <dbReference type="ChEBI" id="CHEBI:58210"/>
    </cofactor>
</comment>
<name>A0AAD1D376_SPHMI</name>
<sequence>MTDHLLSDRDLDLIFRSARTHNDWSDRAVSDVQLRAIYDLMRMGPTSANCEPARIVFAKSAEAREKLAACASGNNAPKIRQAPVTAIIGMDIKFYDELPKLFPHTDARSWFTGDDALIRETAFRNSSLQGAYFIIAARAIGLNCGPMSGFDKEKVDAAFFAGTDIETNFICSIGYGTEKNLFPRSPRLSFEEAASII</sequence>
<evidence type="ECO:0000313" key="10">
    <source>
        <dbReference type="Proteomes" id="UP000276029"/>
    </source>
</evidence>
<keyword evidence="5" id="KW-0520">NAD</keyword>
<dbReference type="InterPro" id="IPR000415">
    <property type="entry name" value="Nitroreductase-like"/>
</dbReference>
<dbReference type="EC" id="1.-.-.-" evidence="5"/>
<dbReference type="Pfam" id="PF00881">
    <property type="entry name" value="Nitroreductase"/>
    <property type="match status" value="1"/>
</dbReference>
<gene>
    <name evidence="8" type="ORF">DFR51_2449</name>
    <name evidence="7" type="ORF">SmB9_06500</name>
</gene>
<dbReference type="AlphaFoldDB" id="A0AAD1D376"/>
<dbReference type="PANTHER" id="PTHR43543">
    <property type="entry name" value="MALONIC SEMIALDEHYDE REDUCTASE RUTE-RELATED"/>
    <property type="match status" value="1"/>
</dbReference>
<dbReference type="CDD" id="cd02148">
    <property type="entry name" value="RutE-like"/>
    <property type="match status" value="1"/>
</dbReference>
<dbReference type="SUPFAM" id="SSF55469">
    <property type="entry name" value="FMN-dependent nitroreductase-like"/>
    <property type="match status" value="1"/>
</dbReference>
<dbReference type="EMBL" id="RBWX01000008">
    <property type="protein sequence ID" value="RKS89234.1"/>
    <property type="molecule type" value="Genomic_DNA"/>
</dbReference>
<keyword evidence="1 5" id="KW-0285">Flavoprotein</keyword>
<dbReference type="Gene3D" id="3.40.109.10">
    <property type="entry name" value="NADH Oxidase"/>
    <property type="match status" value="1"/>
</dbReference>
<feature type="domain" description="Nitroreductase" evidence="6">
    <location>
        <begin position="21"/>
        <end position="175"/>
    </location>
</feature>
<dbReference type="InterPro" id="IPR029479">
    <property type="entry name" value="Nitroreductase"/>
</dbReference>
<keyword evidence="2 5" id="KW-0288">FMN</keyword>